<proteinExistence type="predicted"/>
<evidence type="ECO:0000313" key="2">
    <source>
        <dbReference type="EMBL" id="CAF1146289.1"/>
    </source>
</evidence>
<keyword evidence="4" id="KW-1185">Reference proteome</keyword>
<protein>
    <submittedName>
        <fullName evidence="3">Uncharacterized protein</fullName>
    </submittedName>
</protein>
<dbReference type="Proteomes" id="UP000663854">
    <property type="component" value="Unassembled WGS sequence"/>
</dbReference>
<keyword evidence="1" id="KW-0812">Transmembrane</keyword>
<evidence type="ECO:0000313" key="4">
    <source>
        <dbReference type="Proteomes" id="UP000663870"/>
    </source>
</evidence>
<dbReference type="Proteomes" id="UP000663870">
    <property type="component" value="Unassembled WGS sequence"/>
</dbReference>
<feature type="transmembrane region" description="Helical" evidence="1">
    <location>
        <begin position="905"/>
        <end position="923"/>
    </location>
</feature>
<evidence type="ECO:0000256" key="1">
    <source>
        <dbReference type="SAM" id="Phobius"/>
    </source>
</evidence>
<keyword evidence="1" id="KW-1133">Transmembrane helix</keyword>
<feature type="transmembrane region" description="Helical" evidence="1">
    <location>
        <begin position="810"/>
        <end position="836"/>
    </location>
</feature>
<dbReference type="EMBL" id="CAJNOL010001547">
    <property type="protein sequence ID" value="CAF1379977.1"/>
    <property type="molecule type" value="Genomic_DNA"/>
</dbReference>
<accession>A0A815JB63</accession>
<name>A0A815JB63_9BILA</name>
<comment type="caution">
    <text evidence="3">The sequence shown here is derived from an EMBL/GenBank/DDBJ whole genome shotgun (WGS) entry which is preliminary data.</text>
</comment>
<organism evidence="3 4">
    <name type="scientific">Rotaria sordida</name>
    <dbReference type="NCBI Taxonomy" id="392033"/>
    <lineage>
        <taxon>Eukaryota</taxon>
        <taxon>Metazoa</taxon>
        <taxon>Spiralia</taxon>
        <taxon>Gnathifera</taxon>
        <taxon>Rotifera</taxon>
        <taxon>Eurotatoria</taxon>
        <taxon>Bdelloidea</taxon>
        <taxon>Philodinida</taxon>
        <taxon>Philodinidae</taxon>
        <taxon>Rotaria</taxon>
    </lineage>
</organism>
<sequence>METIMNIVKWIKQTISQMNLFEVEMARSEELDLRKAIISTRIFIILLTFTVTILTVYSALDGQNQTIIILNPTQSDFENLYRKYPNALTCPCTDIAIPYRSFISIIPKYHPVCSSIFVSDNWINILFNPNISYYYPLDFRSSASGQFQILSSFCSLSKRFVNDTIDDFLSNVFLTPVVLSSYLLDIQSQAQSSFIQTSTSNAFRQLLQLVRSTTFTNQLQTALRTSSYLGFYIFPNGKAQTYAIQNVYSSNNNTICYCGLQSTCSSSVCGFFDLFAYDTRGDYTSSMSLMVNISGFVAGCYAIESLLQSTLECFFDSTCINTVLGFFSNNNMTDIKQLDVNQTQFSPRTTIDTLVTNLFIEKWSTISSFTEYYKKCSPILCTYTFIQRNSALYIITKLLSLYGGLVIVLRFCVPYIIIWWYNQIRLIERLRMLWRLVIDKIRKLNLFNINTTRNDPYELRTSIISTRIYIILTCVSVCILIIYGSTNTRTQTFTILNPSQNTFEDLYMKYSSIVKCPCKKIAIQYDNFASEYPQYHPVCSSLFISAAWLASTSYLNWPDQAQRVVDFKGSGQTFFVALQTLCSLAKTTVFNAWYNFKQSAYITDQVVSKKQMIGDIQTRLNQFHSNTVAQFKQSLTLIQFHSSNMYAVGAGNVRLEAYTSVNSTNQYLDFYYKQVYWDNCSCVLNDNCVSPMGFYNYSQKDLVYPNSLIFNIPQFFIGCFVLQSVLQSSLECFFNQTCLDAVQFQIRSSQSINITILQANTTRFLPETLIQVIVNNLMLEQWGDNIQYSQYYQQCAPESCSYTITSHNDFSYIITLLISLFGGVSMALKLIVPVIVRWIRNLYRPNINPIKIFILRLVPPPRIFQRLCLVWDKFKMKIINLNLFESELSYNDDHRRRKEIIKTRIYILLLTISITILIIYNSFSIQTQYTTISYPSQETFNNLLMSHQYSPILECQCQNIIIPYNSFISISPYYHQLCSSDFINMNSSWINMLYSYGIDEEHPYDDFQLFALPQFRTLSSLCNLANQILTDSLTSFASKVLINKQVQSREVIESQAETIITQFRLSTCRTFVRMLDFIREMAQGNGIVSTIQSNWYFHSINRIQFSSVWTTPRSYGDENNCSCGTNSMCTSSALINGSLIPGFRIGCYVLDSLLQSTLECLYNVSCIDQIKYLYNVTDIVIRPLNQSLSFPNETVQSLVDNLLIDKLESNVSYEKYYAVCSPLSCTYSINKRVNPIYIITVIIGLYGGLTVALKLVTSLLMKIQYYFIITIRRRRIEPIVHIIPEN</sequence>
<feature type="transmembrane region" description="Helical" evidence="1">
    <location>
        <begin position="399"/>
        <end position="421"/>
    </location>
</feature>
<reference evidence="3" key="1">
    <citation type="submission" date="2021-02" db="EMBL/GenBank/DDBJ databases">
        <authorList>
            <person name="Nowell W R."/>
        </authorList>
    </citation>
    <scope>NUCLEOTIDE SEQUENCE</scope>
</reference>
<feature type="transmembrane region" description="Helical" evidence="1">
    <location>
        <begin position="42"/>
        <end position="60"/>
    </location>
</feature>
<dbReference type="EMBL" id="CAJNOH010000907">
    <property type="protein sequence ID" value="CAF1146289.1"/>
    <property type="molecule type" value="Genomic_DNA"/>
</dbReference>
<keyword evidence="1" id="KW-0472">Membrane</keyword>
<gene>
    <name evidence="3" type="ORF">JXQ802_LOCUS33624</name>
    <name evidence="2" type="ORF">PYM288_LOCUS21981</name>
</gene>
<feature type="transmembrane region" description="Helical" evidence="1">
    <location>
        <begin position="1236"/>
        <end position="1256"/>
    </location>
</feature>
<feature type="transmembrane region" description="Helical" evidence="1">
    <location>
        <begin position="468"/>
        <end position="486"/>
    </location>
</feature>
<evidence type="ECO:0000313" key="3">
    <source>
        <dbReference type="EMBL" id="CAF1379977.1"/>
    </source>
</evidence>